<sequence length="315" mass="36246">MSINEFAPKAPLFRDPIYDGAADPVVIWNRQAAEWWMIYTNRRATAGGLGVQWVHGTDLGVASSADGGQNWLYRGTLTGLELEWGRNTFWAPEIIWHEDQYHMYVSYIQGIPQQWAGHSRHIIHYTSPDLLKWTYQSRLQLSSERVIDACVHKLPDGKFRMWYKDEDHHSHTYTADSDDLYNWTVVGPVITGRGHEGPNVFILGGSYWMLVDEWRGQGVYQSENGIDWVNQGLILDQPGQREDDQAIGLHADVVVQGEHAFIFYFTHPERKPGQPERTYQDRRTSIQVAKLTVNDGRLICDRDAPFDFRMIAPES</sequence>
<name>A0ABT2UUG4_9BACL</name>
<dbReference type="Proteomes" id="UP001652445">
    <property type="component" value="Unassembled WGS sequence"/>
</dbReference>
<reference evidence="1 2" key="1">
    <citation type="submission" date="2022-09" db="EMBL/GenBank/DDBJ databases">
        <authorList>
            <person name="Han X.L."/>
            <person name="Wang Q."/>
            <person name="Lu T."/>
        </authorList>
    </citation>
    <scope>NUCLEOTIDE SEQUENCE [LARGE SCALE GENOMIC DNA]</scope>
    <source>
        <strain evidence="1 2">WQ 127069</strain>
    </source>
</reference>
<dbReference type="EMBL" id="JAOQIO010000116">
    <property type="protein sequence ID" value="MCU6797319.1"/>
    <property type="molecule type" value="Genomic_DNA"/>
</dbReference>
<dbReference type="InterPro" id="IPR050727">
    <property type="entry name" value="GH43_arabinanases"/>
</dbReference>
<evidence type="ECO:0000313" key="1">
    <source>
        <dbReference type="EMBL" id="MCU6797319.1"/>
    </source>
</evidence>
<protein>
    <submittedName>
        <fullName evidence="1">Glycosyl hydrolase</fullName>
    </submittedName>
</protein>
<dbReference type="SUPFAM" id="SSF75005">
    <property type="entry name" value="Arabinanase/levansucrase/invertase"/>
    <property type="match status" value="1"/>
</dbReference>
<keyword evidence="2" id="KW-1185">Reference proteome</keyword>
<dbReference type="PANTHER" id="PTHR43301">
    <property type="entry name" value="ARABINAN ENDO-1,5-ALPHA-L-ARABINOSIDASE"/>
    <property type="match status" value="1"/>
</dbReference>
<dbReference type="PANTHER" id="PTHR43301:SF3">
    <property type="entry name" value="ARABINAN ENDO-1,5-ALPHA-L-ARABINOSIDASE A-RELATED"/>
    <property type="match status" value="1"/>
</dbReference>
<dbReference type="CDD" id="cd08984">
    <property type="entry name" value="GH43-like"/>
    <property type="match status" value="1"/>
</dbReference>
<dbReference type="InterPro" id="IPR023296">
    <property type="entry name" value="Glyco_hydro_beta-prop_sf"/>
</dbReference>
<dbReference type="GO" id="GO:0016787">
    <property type="term" value="F:hydrolase activity"/>
    <property type="evidence" value="ECO:0007669"/>
    <property type="project" value="UniProtKB-KW"/>
</dbReference>
<comment type="caution">
    <text evidence="1">The sequence shown here is derived from an EMBL/GenBank/DDBJ whole genome shotgun (WGS) entry which is preliminary data.</text>
</comment>
<gene>
    <name evidence="1" type="ORF">OB236_34840</name>
</gene>
<keyword evidence="1" id="KW-0378">Hydrolase</keyword>
<evidence type="ECO:0000313" key="2">
    <source>
        <dbReference type="Proteomes" id="UP001652445"/>
    </source>
</evidence>
<dbReference type="Gene3D" id="2.115.10.20">
    <property type="entry name" value="Glycosyl hydrolase domain, family 43"/>
    <property type="match status" value="1"/>
</dbReference>
<dbReference type="RefSeq" id="WP_262688120.1">
    <property type="nucleotide sequence ID" value="NZ_JAOQIO010000116.1"/>
</dbReference>
<accession>A0ABT2UUG4</accession>
<organism evidence="1 2">
    <name type="scientific">Paenibacillus baimaensis</name>
    <dbReference type="NCBI Taxonomy" id="2982185"/>
    <lineage>
        <taxon>Bacteria</taxon>
        <taxon>Bacillati</taxon>
        <taxon>Bacillota</taxon>
        <taxon>Bacilli</taxon>
        <taxon>Bacillales</taxon>
        <taxon>Paenibacillaceae</taxon>
        <taxon>Paenibacillus</taxon>
    </lineage>
</organism>
<proteinExistence type="predicted"/>